<proteinExistence type="inferred from homology"/>
<dbReference type="PANTHER" id="PTHR11842">
    <property type="entry name" value="MITOTIC SPINDLE ASSEMBLY CHECKPOINT PROTEIN MAD2"/>
    <property type="match status" value="1"/>
</dbReference>
<evidence type="ECO:0000256" key="2">
    <source>
        <dbReference type="SAM" id="MobiDB-lite"/>
    </source>
</evidence>
<dbReference type="GO" id="GO:0016035">
    <property type="term" value="C:zeta DNA polymerase complex"/>
    <property type="evidence" value="ECO:0007669"/>
    <property type="project" value="TreeGrafter"/>
</dbReference>
<protein>
    <submittedName>
        <fullName evidence="4">DNA-binding protein</fullName>
    </submittedName>
</protein>
<accession>A0AAD4QS61</accession>
<feature type="region of interest" description="Disordered" evidence="2">
    <location>
        <begin position="166"/>
        <end position="190"/>
    </location>
</feature>
<reference evidence="4" key="1">
    <citation type="journal article" date="2022" name="New Phytol.">
        <title>Evolutionary transition to the ectomycorrhizal habit in the genomes of a hyperdiverse lineage of mushroom-forming fungi.</title>
        <authorList>
            <person name="Looney B."/>
            <person name="Miyauchi S."/>
            <person name="Morin E."/>
            <person name="Drula E."/>
            <person name="Courty P.E."/>
            <person name="Kohler A."/>
            <person name="Kuo A."/>
            <person name="LaButti K."/>
            <person name="Pangilinan J."/>
            <person name="Lipzen A."/>
            <person name="Riley R."/>
            <person name="Andreopoulos W."/>
            <person name="He G."/>
            <person name="Johnson J."/>
            <person name="Nolan M."/>
            <person name="Tritt A."/>
            <person name="Barry K.W."/>
            <person name="Grigoriev I.V."/>
            <person name="Nagy L.G."/>
            <person name="Hibbett D."/>
            <person name="Henrissat B."/>
            <person name="Matheny P.B."/>
            <person name="Labbe J."/>
            <person name="Martin F.M."/>
        </authorList>
    </citation>
    <scope>NUCLEOTIDE SEQUENCE</scope>
    <source>
        <strain evidence="4">BPL690</strain>
    </source>
</reference>
<feature type="domain" description="HORMA" evidence="3">
    <location>
        <begin position="13"/>
        <end position="214"/>
    </location>
</feature>
<evidence type="ECO:0000313" key="5">
    <source>
        <dbReference type="Proteomes" id="UP001203297"/>
    </source>
</evidence>
<dbReference type="InterPro" id="IPR003511">
    <property type="entry name" value="HORMA_dom"/>
</dbReference>
<dbReference type="EMBL" id="WTXG01000001">
    <property type="protein sequence ID" value="KAI0308172.1"/>
    <property type="molecule type" value="Genomic_DNA"/>
</dbReference>
<dbReference type="Pfam" id="PF02301">
    <property type="entry name" value="HORMA"/>
    <property type="match status" value="1"/>
</dbReference>
<gene>
    <name evidence="4" type="ORF">B0F90DRAFT_130071</name>
</gene>
<dbReference type="PANTHER" id="PTHR11842:SF10">
    <property type="entry name" value="MITOTIC SPINDLE ASSEMBLY CHECKPOINT PROTEIN MAD2B"/>
    <property type="match status" value="1"/>
</dbReference>
<keyword evidence="4" id="KW-0238">DNA-binding</keyword>
<dbReference type="AlphaFoldDB" id="A0AAD4QS61"/>
<dbReference type="GO" id="GO:0003677">
    <property type="term" value="F:DNA binding"/>
    <property type="evidence" value="ECO:0007669"/>
    <property type="project" value="UniProtKB-KW"/>
</dbReference>
<sequence length="245" mass="27148">MSSQSLTFNQAVGGIIEFSLCTVEVAIHTILYVRQVYPADIFVRRKKYETPVYQSRHQSLNEYIAGAVKAIGDELVLGNVEKVVVVIKDKDEVALERFIFSIQTMIAIELFNKDTSVEGAMATASLGQYFRSFMVKLNMIESQLAELPRDGENTFAIVMELREGRAPSATPNKDDPPPWIPATNQHTTSGASERAELHMIRAVDTGVINLSLAVQESADKLRFLALLESALKGEQNQAEASLKRT</sequence>
<evidence type="ECO:0000256" key="1">
    <source>
        <dbReference type="ARBA" id="ARBA00010348"/>
    </source>
</evidence>
<comment type="caution">
    <text evidence="4">The sequence shown here is derived from an EMBL/GenBank/DDBJ whole genome shotgun (WGS) entry which is preliminary data.</text>
</comment>
<evidence type="ECO:0000259" key="3">
    <source>
        <dbReference type="PROSITE" id="PS50815"/>
    </source>
</evidence>
<dbReference type="SUPFAM" id="SSF56019">
    <property type="entry name" value="The spindle assembly checkpoint protein mad2"/>
    <property type="match status" value="1"/>
</dbReference>
<comment type="similarity">
    <text evidence="1">Belongs to the MAD2 family.</text>
</comment>
<keyword evidence="5" id="KW-1185">Reference proteome</keyword>
<dbReference type="Gene3D" id="3.30.900.10">
    <property type="entry name" value="HORMA domain"/>
    <property type="match status" value="1"/>
</dbReference>
<dbReference type="Proteomes" id="UP001203297">
    <property type="component" value="Unassembled WGS sequence"/>
</dbReference>
<dbReference type="InterPro" id="IPR045091">
    <property type="entry name" value="Mad2-like"/>
</dbReference>
<name>A0AAD4QS61_9AGAM</name>
<organism evidence="4 5">
    <name type="scientific">Multifurca ochricompacta</name>
    <dbReference type="NCBI Taxonomy" id="376703"/>
    <lineage>
        <taxon>Eukaryota</taxon>
        <taxon>Fungi</taxon>
        <taxon>Dikarya</taxon>
        <taxon>Basidiomycota</taxon>
        <taxon>Agaricomycotina</taxon>
        <taxon>Agaricomycetes</taxon>
        <taxon>Russulales</taxon>
        <taxon>Russulaceae</taxon>
        <taxon>Multifurca</taxon>
    </lineage>
</organism>
<evidence type="ECO:0000313" key="4">
    <source>
        <dbReference type="EMBL" id="KAI0308172.1"/>
    </source>
</evidence>
<dbReference type="InterPro" id="IPR036570">
    <property type="entry name" value="HORMA_dom_sf"/>
</dbReference>
<dbReference type="PROSITE" id="PS50815">
    <property type="entry name" value="HORMA"/>
    <property type="match status" value="1"/>
</dbReference>